<sequence>MASWVCPGNNSEFSIDVLPYGVFSTDKLDARIGVAIGEYILDMKVLSYEGIFSAIDFDASVLEQNTLNAFASLGSKVRQQVRARIQQLLATNTSHADELRDNPRTEEALVKMSEASLHLPMAIGDYTDFFVGIHHARNCSSILRPGVGLHPNYLSQPIGYHGRSSSVVISKTPIRRPKGQFFRDGERTFGLSQKVDFEVEFAAFISHGNEFGTSISVDDAEDHIFGFVLLNDWSARDIQSWESAPLGPFNGKNFATTISPWIVPPEALKSFCQYPSLQEDDLLPYLRGKRQASVYDIPIQVSLKDQVGDYRVFECNTKHVVFSFAQMIAHHTAGGCPLRTGDLIATGTLSGPSRHEVGSLLEASRNGSEPYELSAEETEKHETTRTFLLDGDIVCFRAPGFGSCDGQILSN</sequence>
<dbReference type="PANTHER" id="PTHR43069:SF2">
    <property type="entry name" value="FUMARYLACETOACETASE"/>
    <property type="match status" value="1"/>
</dbReference>
<evidence type="ECO:0000256" key="7">
    <source>
        <dbReference type="ARBA" id="ARBA00022842"/>
    </source>
</evidence>
<dbReference type="InterPro" id="IPR036462">
    <property type="entry name" value="Fumarylacetoacetase_N_sf"/>
</dbReference>
<dbReference type="Proteomes" id="UP000326198">
    <property type="component" value="Unassembled WGS sequence"/>
</dbReference>
<comment type="cofactor">
    <cofactor evidence="13">
        <name>Mg(2+)</name>
        <dbReference type="ChEBI" id="CHEBI:18420"/>
    </cofactor>
    <cofactor evidence="13">
        <name>Ca(2+)</name>
        <dbReference type="ChEBI" id="CHEBI:29108"/>
    </cofactor>
</comment>
<feature type="binding site" evidence="11">
    <location>
        <position position="239"/>
    </location>
    <ligand>
        <name>substrate</name>
    </ligand>
</feature>
<keyword evidence="17" id="KW-1185">Reference proteome</keyword>
<feature type="binding site" evidence="12">
    <location>
        <position position="128"/>
    </location>
    <ligand>
        <name>Ca(2+)</name>
        <dbReference type="ChEBI" id="CHEBI:29108"/>
    </ligand>
</feature>
<feature type="binding site" evidence="12">
    <location>
        <position position="252"/>
    </location>
    <ligand>
        <name>Mg(2+)</name>
        <dbReference type="ChEBI" id="CHEBI:18420"/>
    </ligand>
</feature>
<feature type="binding site" evidence="12">
    <location>
        <position position="232"/>
    </location>
    <ligand>
        <name>Mg(2+)</name>
        <dbReference type="ChEBI" id="CHEBI:18420"/>
    </ligand>
</feature>
<dbReference type="InterPro" id="IPR005959">
    <property type="entry name" value="Fumarylacetoacetase"/>
</dbReference>
<comment type="catalytic activity">
    <reaction evidence="13">
        <text>4-fumarylacetoacetate + H2O = acetoacetate + fumarate + H(+)</text>
        <dbReference type="Rhea" id="RHEA:10244"/>
        <dbReference type="ChEBI" id="CHEBI:13705"/>
        <dbReference type="ChEBI" id="CHEBI:15377"/>
        <dbReference type="ChEBI" id="CHEBI:15378"/>
        <dbReference type="ChEBI" id="CHEBI:18034"/>
        <dbReference type="ChEBI" id="CHEBI:29806"/>
        <dbReference type="EC" id="3.7.1.2"/>
    </reaction>
</comment>
<dbReference type="InterPro" id="IPR011234">
    <property type="entry name" value="Fumarylacetoacetase-like_C"/>
</dbReference>
<dbReference type="SUPFAM" id="SSF56529">
    <property type="entry name" value="FAH"/>
    <property type="match status" value="1"/>
</dbReference>
<evidence type="ECO:0000256" key="1">
    <source>
        <dbReference type="ARBA" id="ARBA00004782"/>
    </source>
</evidence>
<dbReference type="NCBIfam" id="TIGR01266">
    <property type="entry name" value="fum_ac_acetase"/>
    <property type="match status" value="1"/>
</dbReference>
<dbReference type="Pfam" id="PF09298">
    <property type="entry name" value="FAA_hydrolase_N"/>
    <property type="match status" value="1"/>
</dbReference>
<feature type="binding site" evidence="12">
    <location>
        <position position="198"/>
    </location>
    <ligand>
        <name>Ca(2+)</name>
        <dbReference type="ChEBI" id="CHEBI:29108"/>
    </ligand>
</feature>
<feature type="binding site" evidence="12">
    <location>
        <position position="256"/>
    </location>
    <ligand>
        <name>Mg(2+)</name>
        <dbReference type="ChEBI" id="CHEBI:18420"/>
    </ligand>
</feature>
<keyword evidence="5 13" id="KW-0378">Hydrolase</keyword>
<evidence type="ECO:0000259" key="14">
    <source>
        <dbReference type="Pfam" id="PF01557"/>
    </source>
</evidence>
<evidence type="ECO:0000256" key="9">
    <source>
        <dbReference type="ARBA" id="ARBA00023232"/>
    </source>
</evidence>
<reference evidence="16 17" key="1">
    <citation type="submission" date="2019-04" db="EMBL/GenBank/DDBJ databases">
        <title>Friends and foes A comparative genomics studyof 23 Aspergillus species from section Flavi.</title>
        <authorList>
            <consortium name="DOE Joint Genome Institute"/>
            <person name="Kjaerbolling I."/>
            <person name="Vesth T."/>
            <person name="Frisvad J.C."/>
            <person name="Nybo J.L."/>
            <person name="Theobald S."/>
            <person name="Kildgaard S."/>
            <person name="Isbrandt T."/>
            <person name="Kuo A."/>
            <person name="Sato A."/>
            <person name="Lyhne E.K."/>
            <person name="Kogle M.E."/>
            <person name="Wiebenga A."/>
            <person name="Kun R.S."/>
            <person name="Lubbers R.J."/>
            <person name="Makela M.R."/>
            <person name="Barry K."/>
            <person name="Chovatia M."/>
            <person name="Clum A."/>
            <person name="Daum C."/>
            <person name="Haridas S."/>
            <person name="He G."/>
            <person name="LaButti K."/>
            <person name="Lipzen A."/>
            <person name="Mondo S."/>
            <person name="Riley R."/>
            <person name="Salamov A."/>
            <person name="Simmons B.A."/>
            <person name="Magnuson J.K."/>
            <person name="Henrissat B."/>
            <person name="Mortensen U.H."/>
            <person name="Larsen T.O."/>
            <person name="Devries R.P."/>
            <person name="Grigoriev I.V."/>
            <person name="Machida M."/>
            <person name="Baker S.E."/>
            <person name="Andersen M.R."/>
        </authorList>
    </citation>
    <scope>NUCLEOTIDE SEQUENCE [LARGE SCALE GENOMIC DNA]</scope>
    <source>
        <strain evidence="16 17">IBT 29228</strain>
    </source>
</reference>
<feature type="binding site" evidence="12">
    <location>
        <position position="200"/>
    </location>
    <ligand>
        <name>Ca(2+)</name>
        <dbReference type="ChEBI" id="CHEBI:29108"/>
    </ligand>
</feature>
<evidence type="ECO:0000256" key="10">
    <source>
        <dbReference type="PIRSR" id="PIRSR605959-1"/>
    </source>
</evidence>
<dbReference type="InterPro" id="IPR036663">
    <property type="entry name" value="Fumarylacetoacetase_C_sf"/>
</dbReference>
<evidence type="ECO:0000256" key="4">
    <source>
        <dbReference type="ARBA" id="ARBA00022723"/>
    </source>
</evidence>
<dbReference type="UniPathway" id="UPA00139">
    <property type="reaction ID" value="UER00341"/>
</dbReference>
<keyword evidence="8 13" id="KW-0828">Tyrosine catabolism</keyword>
<dbReference type="GO" id="GO:0006559">
    <property type="term" value="P:L-phenylalanine catabolic process"/>
    <property type="evidence" value="ECO:0007669"/>
    <property type="project" value="UniProtKB-UniRule"/>
</dbReference>
<dbReference type="GO" id="GO:1902000">
    <property type="term" value="P:homogentisate catabolic process"/>
    <property type="evidence" value="ECO:0007669"/>
    <property type="project" value="TreeGrafter"/>
</dbReference>
<evidence type="ECO:0000256" key="6">
    <source>
        <dbReference type="ARBA" id="ARBA00022837"/>
    </source>
</evidence>
<dbReference type="PANTHER" id="PTHR43069">
    <property type="entry name" value="FUMARYLACETOACETASE"/>
    <property type="match status" value="1"/>
</dbReference>
<evidence type="ECO:0000256" key="8">
    <source>
        <dbReference type="ARBA" id="ARBA00022878"/>
    </source>
</evidence>
<proteinExistence type="inferred from homology"/>
<feature type="binding site" evidence="11">
    <location>
        <position position="144"/>
    </location>
    <ligand>
        <name>substrate</name>
    </ligand>
</feature>
<evidence type="ECO:0000256" key="11">
    <source>
        <dbReference type="PIRSR" id="PIRSR605959-2"/>
    </source>
</evidence>
<evidence type="ECO:0000313" key="17">
    <source>
        <dbReference type="Proteomes" id="UP000326198"/>
    </source>
</evidence>
<dbReference type="Gene3D" id="2.30.30.230">
    <property type="entry name" value="Fumarylacetoacetase, N-terminal domain"/>
    <property type="match status" value="1"/>
</dbReference>
<dbReference type="Pfam" id="PF01557">
    <property type="entry name" value="FAA_hydrolase"/>
    <property type="match status" value="1"/>
</dbReference>
<dbReference type="EMBL" id="ML736168">
    <property type="protein sequence ID" value="KAE8381791.1"/>
    <property type="molecule type" value="Genomic_DNA"/>
</dbReference>
<evidence type="ECO:0000259" key="15">
    <source>
        <dbReference type="Pfam" id="PF09298"/>
    </source>
</evidence>
<dbReference type="InterPro" id="IPR015377">
    <property type="entry name" value="Fumarylacetoacetase_N"/>
</dbReference>
<dbReference type="AlphaFoldDB" id="A0A5N7BJ37"/>
<dbReference type="OrthoDB" id="9971669at2759"/>
<keyword evidence="6 12" id="KW-0106">Calcium</keyword>
<evidence type="ECO:0000256" key="2">
    <source>
        <dbReference type="ARBA" id="ARBA00010211"/>
    </source>
</evidence>
<gene>
    <name evidence="16" type="ORF">BDV26DRAFT_255123</name>
</gene>
<name>A0A5N7BJ37_9EURO</name>
<feature type="binding site" evidence="11">
    <location>
        <position position="348"/>
    </location>
    <ligand>
        <name>substrate</name>
    </ligand>
</feature>
<dbReference type="GO" id="GO:0046872">
    <property type="term" value="F:metal ion binding"/>
    <property type="evidence" value="ECO:0007669"/>
    <property type="project" value="UniProtKB-UniRule"/>
</dbReference>
<keyword evidence="4 12" id="KW-0479">Metal-binding</keyword>
<keyword evidence="9 13" id="KW-0585">Phenylalanine catabolism</keyword>
<feature type="binding site" evidence="11">
    <location>
        <position position="130"/>
    </location>
    <ligand>
        <name>substrate</name>
    </ligand>
</feature>
<protein>
    <recommendedName>
        <fullName evidence="3 13">Fumarylacetoacetase</fullName>
        <ecNumber evidence="3 13">3.7.1.2</ecNumber>
    </recommendedName>
    <alternativeName>
        <fullName evidence="13">Fumarylacetoacetate hydrolase</fullName>
    </alternativeName>
</protein>
<feature type="domain" description="Fumarylacetoacetase-like C-terminal" evidence="14">
    <location>
        <begin position="152"/>
        <end position="408"/>
    </location>
</feature>
<accession>A0A5N7BJ37</accession>
<feature type="binding site" evidence="12">
    <location>
        <position position="232"/>
    </location>
    <ligand>
        <name>Ca(2+)</name>
        <dbReference type="ChEBI" id="CHEBI:29108"/>
    </ligand>
</feature>
<comment type="pathway">
    <text evidence="1 13">Amino-acid degradation; L-phenylalanine degradation; acetoacetate and fumarate from L-phenylalanine: step 6/6.</text>
</comment>
<keyword evidence="7 12" id="KW-0460">Magnesium</keyword>
<organism evidence="16 17">
    <name type="scientific">Aspergillus bertholletiae</name>
    <dbReference type="NCBI Taxonomy" id="1226010"/>
    <lineage>
        <taxon>Eukaryota</taxon>
        <taxon>Fungi</taxon>
        <taxon>Dikarya</taxon>
        <taxon>Ascomycota</taxon>
        <taxon>Pezizomycotina</taxon>
        <taxon>Eurotiomycetes</taxon>
        <taxon>Eurotiomycetidae</taxon>
        <taxon>Eurotiales</taxon>
        <taxon>Aspergillaceae</taxon>
        <taxon>Aspergillus</taxon>
        <taxon>Aspergillus subgen. Circumdati</taxon>
    </lineage>
</organism>
<evidence type="ECO:0000256" key="5">
    <source>
        <dbReference type="ARBA" id="ARBA00022801"/>
    </source>
</evidence>
<evidence type="ECO:0000256" key="12">
    <source>
        <dbReference type="PIRSR" id="PIRSR605959-3"/>
    </source>
</evidence>
<dbReference type="GO" id="GO:0004334">
    <property type="term" value="F:fumarylacetoacetase activity"/>
    <property type="evidence" value="ECO:0007669"/>
    <property type="project" value="UniProtKB-UniRule"/>
</dbReference>
<feature type="active site" description="Proton acceptor" evidence="10">
    <location>
        <position position="135"/>
    </location>
</feature>
<evidence type="ECO:0000256" key="13">
    <source>
        <dbReference type="RuleBase" id="RU366008"/>
    </source>
</evidence>
<dbReference type="GO" id="GO:0006572">
    <property type="term" value="P:L-tyrosine catabolic process"/>
    <property type="evidence" value="ECO:0007669"/>
    <property type="project" value="UniProtKB-UniRule"/>
</dbReference>
<dbReference type="SUPFAM" id="SSF63433">
    <property type="entry name" value="Fumarylacetoacetate hydrolase, FAH, N-terminal domain"/>
    <property type="match status" value="1"/>
</dbReference>
<dbReference type="EC" id="3.7.1.2" evidence="3 13"/>
<dbReference type="Gene3D" id="3.90.850.10">
    <property type="entry name" value="Fumarylacetoacetase-like, C-terminal domain"/>
    <property type="match status" value="1"/>
</dbReference>
<comment type="similarity">
    <text evidence="2 13">Belongs to the FAH family.</text>
</comment>
<evidence type="ECO:0000313" key="16">
    <source>
        <dbReference type="EMBL" id="KAE8381791.1"/>
    </source>
</evidence>
<evidence type="ECO:0000256" key="3">
    <source>
        <dbReference type="ARBA" id="ARBA00012094"/>
    </source>
</evidence>
<feature type="domain" description="Fumarylacetoacetase N-terminal" evidence="15">
    <location>
        <begin position="18"/>
        <end position="120"/>
    </location>
</feature>